<keyword evidence="3" id="KW-1185">Reference proteome</keyword>
<reference evidence="2" key="1">
    <citation type="submission" date="2022-08" db="UniProtKB">
        <authorList>
            <consortium name="EnsemblMetazoa"/>
        </authorList>
    </citation>
    <scope>IDENTIFICATION</scope>
    <source>
        <strain evidence="2">05x7-T-G4-1.051#20</strain>
    </source>
</reference>
<evidence type="ECO:0000256" key="1">
    <source>
        <dbReference type="SAM" id="MobiDB-lite"/>
    </source>
</evidence>
<dbReference type="EnsemblMetazoa" id="G3915.2">
    <property type="protein sequence ID" value="G3915.2:cds"/>
    <property type="gene ID" value="G3915"/>
</dbReference>
<accession>A0A8W8N4W0</accession>
<feature type="region of interest" description="Disordered" evidence="1">
    <location>
        <begin position="28"/>
        <end position="52"/>
    </location>
</feature>
<organism evidence="2 3">
    <name type="scientific">Magallana gigas</name>
    <name type="common">Pacific oyster</name>
    <name type="synonym">Crassostrea gigas</name>
    <dbReference type="NCBI Taxonomy" id="29159"/>
    <lineage>
        <taxon>Eukaryota</taxon>
        <taxon>Metazoa</taxon>
        <taxon>Spiralia</taxon>
        <taxon>Lophotrochozoa</taxon>
        <taxon>Mollusca</taxon>
        <taxon>Bivalvia</taxon>
        <taxon>Autobranchia</taxon>
        <taxon>Pteriomorphia</taxon>
        <taxon>Ostreida</taxon>
        <taxon>Ostreoidea</taxon>
        <taxon>Ostreidae</taxon>
        <taxon>Magallana</taxon>
    </lineage>
</organism>
<protein>
    <submittedName>
        <fullName evidence="2">Uncharacterized protein</fullName>
    </submittedName>
</protein>
<dbReference type="Proteomes" id="UP000005408">
    <property type="component" value="Unassembled WGS sequence"/>
</dbReference>
<name>A0A8W8N4W0_MAGGI</name>
<evidence type="ECO:0000313" key="2">
    <source>
        <dbReference type="EnsemblMetazoa" id="G3915.2:cds"/>
    </source>
</evidence>
<dbReference type="AlphaFoldDB" id="A0A8W8N4W0"/>
<sequence>MTDSPQGDGQLTILFNLILNNNRTVSDDNRVKRTPTRTLPQEPRGEGYFTADNGGDQKIKAYTQMYKTLPWNVGGHRVQLHLAKAGTMTSYFHINLICLHHDQTGPVSDGGHQTVPGLTKAFLKVVV</sequence>
<evidence type="ECO:0000313" key="3">
    <source>
        <dbReference type="Proteomes" id="UP000005408"/>
    </source>
</evidence>
<proteinExistence type="predicted"/>